<dbReference type="KEGG" id="sre:PTSG_04219"/>
<sequence>MDEISSLEPVLKALGSNDVNTARKILTTDESASHAVDENGRGAYVYAIAADSMEGIILLHDLGVSARVIDNAGQSPLHWAATFNRVDIVGYLLSNNLANPDVDDAGVTPLHWACVHGDPTMAKVLLQQRDTLSPQSLEALIHCQDDQGLTALHWAVQCGRARVLKVLLKAGADPTRCDLQQHTALHHLCMQAMDSPSSKMGEQQACKHNTGPAAQSNHNTNNKPGAISNPNGDEHTPSACLVGSATPLLTSAVWPSAPSQLLPSTTVTSMSSTSISRPGKHVAGDPAHAMHGNGSGSNTELHGGGHGRDSVDDDGCDTTQAPVSETGNIINGSDSQRQQDVSKRTAENKHSSKRDAAAAEQSSASFCIQDFATLRDNRAFKQRLKRCHRRRRYRTGGPLAPSSKCRELSHLDCMLLLLRSAQARQLLTAPDQHGQLAVHLAAANNRVAMLEGLLSHPAADVHAEDSDGRTPLHWACAVGSAEAAHVLMCARADAHRLDIDSFTPAHHAAAHGHFVCLRVLVAHDQSAVGVKDRNGRTPLLWAATQRKGAFICRILVQSGADMHAEDTDTLTPVSACIIAGCVETFRCFVELSPFLCDDTLVPLVLLAASNRQPAMLCVLLDYRAWIMQERAAAVVPQSLNVNAHDESDMTALMYACNYDDLQSVDALLRHNADVSRQDEQGLTALHWAAARGAVGCVSALLAHPAVAVNALDKSDDRSTPLDYAVGELEASPSNAGALTQVCDLLIKAGGETAAEIIPRAALCIQKHWKGYKARSEFQAKRRAVGTIASWFRQCYAAKMMRGDTATARAVLILQSAFRGYRVRKRHERDLRAMRNRIRKRQRAIREKREREEHEAKLAALRKSRGSLSKKERRATLMRLQLERSRRASRQHVTAQLDAQAESRARQQLTSERLAQLEVRFEREKRQALLRLQQSMHLKELQDLKHEQQRHARSQRLDQVADMKKAVANADTFR</sequence>
<dbReference type="Gene3D" id="1.20.5.190">
    <property type="match status" value="1"/>
</dbReference>
<dbReference type="eggNOG" id="KOG0504">
    <property type="taxonomic scope" value="Eukaryota"/>
</dbReference>
<name>F2U6X9_SALR5</name>
<keyword evidence="4" id="KW-0175">Coiled coil</keyword>
<dbReference type="PANTHER" id="PTHR24198">
    <property type="entry name" value="ANKYRIN REPEAT AND PROTEIN KINASE DOMAIN-CONTAINING PROTEIN"/>
    <property type="match status" value="1"/>
</dbReference>
<dbReference type="GeneID" id="16075695"/>
<dbReference type="SMART" id="SM00015">
    <property type="entry name" value="IQ"/>
    <property type="match status" value="2"/>
</dbReference>
<feature type="repeat" description="ANK" evidence="3">
    <location>
        <begin position="467"/>
        <end position="499"/>
    </location>
</feature>
<evidence type="ECO:0000256" key="2">
    <source>
        <dbReference type="ARBA" id="ARBA00023043"/>
    </source>
</evidence>
<protein>
    <submittedName>
        <fullName evidence="6">Uncharacterized protein</fullName>
    </submittedName>
</protein>
<feature type="repeat" description="ANK" evidence="3">
    <location>
        <begin position="680"/>
        <end position="713"/>
    </location>
</feature>
<dbReference type="RefSeq" id="XP_004995115.1">
    <property type="nucleotide sequence ID" value="XM_004995058.1"/>
</dbReference>
<dbReference type="SUPFAM" id="SSF48403">
    <property type="entry name" value="Ankyrin repeat"/>
    <property type="match status" value="2"/>
</dbReference>
<dbReference type="InterPro" id="IPR036770">
    <property type="entry name" value="Ankyrin_rpt-contain_sf"/>
</dbReference>
<dbReference type="EMBL" id="GL832963">
    <property type="protein sequence ID" value="EGD83611.1"/>
    <property type="molecule type" value="Genomic_DNA"/>
</dbReference>
<dbReference type="SMART" id="SM00248">
    <property type="entry name" value="ANK"/>
    <property type="match status" value="12"/>
</dbReference>
<evidence type="ECO:0000256" key="1">
    <source>
        <dbReference type="ARBA" id="ARBA00022737"/>
    </source>
</evidence>
<evidence type="ECO:0000313" key="6">
    <source>
        <dbReference type="EMBL" id="EGD83611.1"/>
    </source>
</evidence>
<organism evidence="7">
    <name type="scientific">Salpingoeca rosetta (strain ATCC 50818 / BSB-021)</name>
    <dbReference type="NCBI Taxonomy" id="946362"/>
    <lineage>
        <taxon>Eukaryota</taxon>
        <taxon>Choanoflagellata</taxon>
        <taxon>Craspedida</taxon>
        <taxon>Salpingoecidae</taxon>
        <taxon>Salpingoeca</taxon>
    </lineage>
</organism>
<evidence type="ECO:0000313" key="7">
    <source>
        <dbReference type="Proteomes" id="UP000007799"/>
    </source>
</evidence>
<dbReference type="InterPro" id="IPR000048">
    <property type="entry name" value="IQ_motif_EF-hand-BS"/>
</dbReference>
<dbReference type="PROSITE" id="PS50096">
    <property type="entry name" value="IQ"/>
    <property type="match status" value="2"/>
</dbReference>
<evidence type="ECO:0000256" key="4">
    <source>
        <dbReference type="SAM" id="Coils"/>
    </source>
</evidence>
<evidence type="ECO:0000256" key="5">
    <source>
        <dbReference type="SAM" id="MobiDB-lite"/>
    </source>
</evidence>
<dbReference type="Gene3D" id="1.25.40.20">
    <property type="entry name" value="Ankyrin repeat-containing domain"/>
    <property type="match status" value="3"/>
</dbReference>
<dbReference type="PROSITE" id="PS50088">
    <property type="entry name" value="ANK_REPEAT"/>
    <property type="match status" value="7"/>
</dbReference>
<feature type="compositionally biased region" description="Basic and acidic residues" evidence="5">
    <location>
        <begin position="340"/>
        <end position="357"/>
    </location>
</feature>
<dbReference type="PANTHER" id="PTHR24198:SF165">
    <property type="entry name" value="ANKYRIN REPEAT-CONTAINING PROTEIN-RELATED"/>
    <property type="match status" value="1"/>
</dbReference>
<proteinExistence type="predicted"/>
<dbReference type="CDD" id="cd23767">
    <property type="entry name" value="IQCD"/>
    <property type="match status" value="1"/>
</dbReference>
<feature type="region of interest" description="Disordered" evidence="5">
    <location>
        <begin position="264"/>
        <end position="359"/>
    </location>
</feature>
<gene>
    <name evidence="6" type="ORF">PTSG_04219</name>
</gene>
<feature type="region of interest" description="Disordered" evidence="5">
    <location>
        <begin position="196"/>
        <end position="241"/>
    </location>
</feature>
<feature type="repeat" description="ANK" evidence="3">
    <location>
        <begin position="534"/>
        <end position="567"/>
    </location>
</feature>
<dbReference type="Pfam" id="PF00023">
    <property type="entry name" value="Ank"/>
    <property type="match status" value="1"/>
</dbReference>
<reference evidence="6" key="1">
    <citation type="submission" date="2009-08" db="EMBL/GenBank/DDBJ databases">
        <title>Annotation of Salpingoeca rosetta.</title>
        <authorList>
            <consortium name="The Broad Institute Genome Sequencing Platform"/>
            <person name="Russ C."/>
            <person name="Cuomo C."/>
            <person name="Burger G."/>
            <person name="Gray M.W."/>
            <person name="Holland P.W.H."/>
            <person name="King N."/>
            <person name="Lang F.B.F."/>
            <person name="Roger A.J."/>
            <person name="Ruiz-Trillo I."/>
            <person name="Young S.K."/>
            <person name="Zeng Q."/>
            <person name="Gargeya S."/>
            <person name="Alvarado L."/>
            <person name="Berlin A."/>
            <person name="Chapman S.B."/>
            <person name="Chen Z."/>
            <person name="Freedman E."/>
            <person name="Gellesch M."/>
            <person name="Goldberg J."/>
            <person name="Griggs A."/>
            <person name="Gujja S."/>
            <person name="Heilman E."/>
            <person name="Heiman D."/>
            <person name="Howarth C."/>
            <person name="Mehta T."/>
            <person name="Neiman D."/>
            <person name="Pearson M."/>
            <person name="Roberts A."/>
            <person name="Saif S."/>
            <person name="Shea T."/>
            <person name="Shenoy N."/>
            <person name="Sisk P."/>
            <person name="Stolte C."/>
            <person name="Sykes S."/>
            <person name="White J."/>
            <person name="Yandava C."/>
            <person name="Haas B."/>
            <person name="Nusbaum C."/>
            <person name="Birren B."/>
        </authorList>
    </citation>
    <scope>NUCLEOTIDE SEQUENCE [LARGE SCALE GENOMIC DNA]</scope>
    <source>
        <strain evidence="6">ATCC 50818</strain>
    </source>
</reference>
<feature type="compositionally biased region" description="Polar residues" evidence="5">
    <location>
        <begin position="317"/>
        <end position="339"/>
    </location>
</feature>
<dbReference type="AlphaFoldDB" id="F2U6X9"/>
<dbReference type="PROSITE" id="PS50297">
    <property type="entry name" value="ANK_REP_REGION"/>
    <property type="match status" value="5"/>
</dbReference>
<feature type="repeat" description="ANK" evidence="3">
    <location>
        <begin position="647"/>
        <end position="679"/>
    </location>
</feature>
<evidence type="ECO:0000256" key="3">
    <source>
        <dbReference type="PROSITE-ProRule" id="PRU00023"/>
    </source>
</evidence>
<accession>F2U6X9</accession>
<feature type="repeat" description="ANK" evidence="3">
    <location>
        <begin position="105"/>
        <end position="127"/>
    </location>
</feature>
<dbReference type="Pfam" id="PF00612">
    <property type="entry name" value="IQ"/>
    <property type="match status" value="2"/>
</dbReference>
<dbReference type="InParanoid" id="F2U6X9"/>
<keyword evidence="1" id="KW-0677">Repeat</keyword>
<feature type="compositionally biased region" description="Polar residues" evidence="5">
    <location>
        <begin position="212"/>
        <end position="231"/>
    </location>
</feature>
<feature type="compositionally biased region" description="Low complexity" evidence="5">
    <location>
        <begin position="264"/>
        <end position="276"/>
    </location>
</feature>
<keyword evidence="2 3" id="KW-0040">ANK repeat</keyword>
<dbReference type="STRING" id="946362.F2U6X9"/>
<feature type="repeat" description="ANK" evidence="3">
    <location>
        <begin position="72"/>
        <end position="104"/>
    </location>
</feature>
<dbReference type="Pfam" id="PF12796">
    <property type="entry name" value="Ank_2"/>
    <property type="match status" value="3"/>
</dbReference>
<feature type="coiled-coil region" evidence="4">
    <location>
        <begin position="823"/>
        <end position="870"/>
    </location>
</feature>
<dbReference type="PRINTS" id="PR01415">
    <property type="entry name" value="ANKYRIN"/>
</dbReference>
<feature type="repeat" description="ANK" evidence="3">
    <location>
        <begin position="147"/>
        <end position="179"/>
    </location>
</feature>
<dbReference type="InterPro" id="IPR002110">
    <property type="entry name" value="Ankyrin_rpt"/>
</dbReference>
<dbReference type="OrthoDB" id="341259at2759"/>
<dbReference type="Proteomes" id="UP000007799">
    <property type="component" value="Unassembled WGS sequence"/>
</dbReference>
<keyword evidence="7" id="KW-1185">Reference proteome</keyword>